<evidence type="ECO:0000256" key="5">
    <source>
        <dbReference type="SAM" id="MobiDB-lite"/>
    </source>
</evidence>
<dbReference type="EMBL" id="JBBXJM010000006">
    <property type="protein sequence ID" value="KAL1406196.1"/>
    <property type="molecule type" value="Genomic_DNA"/>
</dbReference>
<evidence type="ECO:0000313" key="9">
    <source>
        <dbReference type="Proteomes" id="UP001565368"/>
    </source>
</evidence>
<feature type="compositionally biased region" description="Basic and acidic residues" evidence="5">
    <location>
        <begin position="333"/>
        <end position="342"/>
    </location>
</feature>
<dbReference type="InterPro" id="IPR022591">
    <property type="entry name" value="TAF1_HAT_dom"/>
</dbReference>
<name>A0ABR3PUS3_9TREE</name>
<feature type="region of interest" description="Disordered" evidence="5">
    <location>
        <begin position="963"/>
        <end position="986"/>
    </location>
</feature>
<dbReference type="InterPro" id="IPR041670">
    <property type="entry name" value="Znf-CCHC_6"/>
</dbReference>
<feature type="domain" description="Transcription initiation factor TFIID subunit 1 histone acetyltransferase" evidence="6">
    <location>
        <begin position="351"/>
        <end position="819"/>
    </location>
</feature>
<keyword evidence="3" id="KW-0804">Transcription</keyword>
<feature type="compositionally biased region" description="Basic and acidic residues" evidence="5">
    <location>
        <begin position="106"/>
        <end position="123"/>
    </location>
</feature>
<keyword evidence="9" id="KW-1185">Reference proteome</keyword>
<evidence type="ECO:0000259" key="6">
    <source>
        <dbReference type="Pfam" id="PF12157"/>
    </source>
</evidence>
<dbReference type="Pfam" id="PF12157">
    <property type="entry name" value="DUF3591"/>
    <property type="match status" value="1"/>
</dbReference>
<feature type="compositionally biased region" description="Acidic residues" evidence="5">
    <location>
        <begin position="318"/>
        <end position="329"/>
    </location>
</feature>
<evidence type="ECO:0000256" key="2">
    <source>
        <dbReference type="ARBA" id="ARBA00023015"/>
    </source>
</evidence>
<protein>
    <recommendedName>
        <fullName evidence="10">Transcription initiation factor TFIID subunit 1 histone acetyltransferase domain-containing protein</fullName>
    </recommendedName>
</protein>
<dbReference type="RefSeq" id="XP_069206140.1">
    <property type="nucleotide sequence ID" value="XM_069356299.1"/>
</dbReference>
<feature type="compositionally biased region" description="Low complexity" evidence="5">
    <location>
        <begin position="1016"/>
        <end position="1032"/>
    </location>
</feature>
<dbReference type="Pfam" id="PF15288">
    <property type="entry name" value="zf-CCHC_6"/>
    <property type="match status" value="1"/>
</dbReference>
<evidence type="ECO:0000256" key="3">
    <source>
        <dbReference type="ARBA" id="ARBA00023163"/>
    </source>
</evidence>
<feature type="region of interest" description="Disordered" evidence="5">
    <location>
        <begin position="52"/>
        <end position="85"/>
    </location>
</feature>
<dbReference type="GeneID" id="95988928"/>
<gene>
    <name evidence="8" type="ORF">Q8F55_007885</name>
</gene>
<evidence type="ECO:0000313" key="8">
    <source>
        <dbReference type="EMBL" id="KAL1406196.1"/>
    </source>
</evidence>
<feature type="compositionally biased region" description="Basic and acidic residues" evidence="5">
    <location>
        <begin position="437"/>
        <end position="447"/>
    </location>
</feature>
<feature type="compositionally biased region" description="Basic residues" evidence="5">
    <location>
        <begin position="963"/>
        <end position="975"/>
    </location>
</feature>
<feature type="region of interest" description="Disordered" evidence="5">
    <location>
        <begin position="1010"/>
        <end position="1063"/>
    </location>
</feature>
<feature type="domain" description="Zinc knuckle" evidence="7">
    <location>
        <begin position="989"/>
        <end position="1017"/>
    </location>
</feature>
<dbReference type="PANTHER" id="PTHR13900">
    <property type="entry name" value="TRANSCRIPTION INITIATION FACTOR TFIID"/>
    <property type="match status" value="1"/>
</dbReference>
<evidence type="ECO:0000256" key="4">
    <source>
        <dbReference type="ARBA" id="ARBA00023242"/>
    </source>
</evidence>
<keyword evidence="2" id="KW-0805">Transcription regulation</keyword>
<comment type="subcellular location">
    <subcellularLocation>
        <location evidence="1">Nucleus</location>
    </subcellularLocation>
</comment>
<accession>A0ABR3PUS3</accession>
<proteinExistence type="predicted"/>
<comment type="caution">
    <text evidence="8">The sequence shown here is derived from an EMBL/GenBank/DDBJ whole genome shotgun (WGS) entry which is preliminary data.</text>
</comment>
<dbReference type="PANTHER" id="PTHR13900:SF0">
    <property type="entry name" value="TRANSCRIPTION INITIATION FACTOR TFIID SUBUNIT 1"/>
    <property type="match status" value="1"/>
</dbReference>
<evidence type="ECO:0000259" key="7">
    <source>
        <dbReference type="Pfam" id="PF15288"/>
    </source>
</evidence>
<feature type="compositionally biased region" description="Basic and acidic residues" evidence="5">
    <location>
        <begin position="75"/>
        <end position="85"/>
    </location>
</feature>
<evidence type="ECO:0000256" key="1">
    <source>
        <dbReference type="ARBA" id="ARBA00004123"/>
    </source>
</evidence>
<feature type="compositionally biased region" description="Acidic residues" evidence="5">
    <location>
        <begin position="52"/>
        <end position="64"/>
    </location>
</feature>
<feature type="region of interest" description="Disordered" evidence="5">
    <location>
        <begin position="318"/>
        <end position="349"/>
    </location>
</feature>
<dbReference type="Proteomes" id="UP001565368">
    <property type="component" value="Unassembled WGS sequence"/>
</dbReference>
<organism evidence="8 9">
    <name type="scientific">Vanrija albida</name>
    <dbReference type="NCBI Taxonomy" id="181172"/>
    <lineage>
        <taxon>Eukaryota</taxon>
        <taxon>Fungi</taxon>
        <taxon>Dikarya</taxon>
        <taxon>Basidiomycota</taxon>
        <taxon>Agaricomycotina</taxon>
        <taxon>Tremellomycetes</taxon>
        <taxon>Trichosporonales</taxon>
        <taxon>Trichosporonaceae</taxon>
        <taxon>Vanrija</taxon>
    </lineage>
</organism>
<sequence length="1063" mass="119188">MEVDDDVLGSAFGLGNVLAEVGVDSTALSAFLERSSGAGGSSSRELAAAIEAEGDEDKFMDDVSEASLPDENPEDKEARRREQAAIKAEEARWARRAAAEIAGLKSEGDAEREARKKRQREERERNLVFSVWPDFKQGVPLKMSEVFYDTPAARAAFSAASLKKKRRLLSGLPHEEFAITVAKDKAAPPETTFLLPSVPPLPSSDPRQPNYLAPIGSFFDPQWVKGGRELRREEMRRPPQSARVRFEEPAANGNRRGSEEEVGRMLDLADWENDIVMFSGDYTPTNTHEPLQLRNDVLETGDWQSEVIWDARRATPDLVEDHEDKDETAEVAGDDKVQDDKPAPLPKLDPFNISNDHFYEHTRASRFRIRQTFGAIEVFHSTPAKVLQMPFYKTTLNKNEARSWHRPVLSFPSNVWLSFSKLRSNPTASSKKHNKHTTADPSERFKTTKDLSLSEKGPFVLLEFSEEYPPIMSGYGMGTTIVNYYRKKDDKDENVPKLDLGQPSILNVGDAEPFLLGYVDAGKVTQVIHNNLLRAPIFQHKPETTDFLVVRQTINGHVQYHLREIKDIFTVGQTVPNESEVPGPHARKNTNTAKLRLMIVAWILIKKNKELAKQRVKLARLIKYFPDQTELQMRQRLKIKGNEFLEYDKDAGFHSGYWKLNQTYDFPTERKDVEALVTPEMASLYEAMQVGAQHLRDAGYTKTAEGKDEDEFGEDGTGLDIEQQLAVWATTLNYKRAEAQKAWLLVHGDGEPTGRGEGFSFLKTNMKNYFLRKGETEEGRRLEAEAKAGGGPVKISNAEQNRIYEEEKRKVWDLQWKALSNPVPPELSAMDDSSVAVTQTAAMGPRFGKPEPRNFSRAGSLAFDSPMEEARSPSAFSFDGESQVTGNDRKEVKVLRINRTVKGKQTVEIVRDPAVIISYMRRVEERKLAQFTEQLENLKPSGNMDEDELKIQAIRAEVIRLKKNQQRRQQRKKYNGKGELPDVGEGEGKRKCGACGAYGHTKANRNCPKFAQSNMAPSPSTTPAAGPTPYGYGSMGLDPPLPSPAGEAPPAAPMKIKLALGNR</sequence>
<feature type="region of interest" description="Disordered" evidence="5">
    <location>
        <begin position="104"/>
        <end position="123"/>
    </location>
</feature>
<reference evidence="8 9" key="1">
    <citation type="submission" date="2023-08" db="EMBL/GenBank/DDBJ databases">
        <title>Annotated Genome Sequence of Vanrija albida AlHP1.</title>
        <authorList>
            <person name="Herzog R."/>
        </authorList>
    </citation>
    <scope>NUCLEOTIDE SEQUENCE [LARGE SCALE GENOMIC DNA]</scope>
    <source>
        <strain evidence="8 9">AlHP1</strain>
    </source>
</reference>
<evidence type="ECO:0008006" key="10">
    <source>
        <dbReference type="Google" id="ProtNLM"/>
    </source>
</evidence>
<keyword evidence="4" id="KW-0539">Nucleus</keyword>
<dbReference type="InterPro" id="IPR040240">
    <property type="entry name" value="TAF1"/>
</dbReference>
<feature type="region of interest" description="Disordered" evidence="5">
    <location>
        <begin position="425"/>
        <end position="447"/>
    </location>
</feature>
<feature type="region of interest" description="Disordered" evidence="5">
    <location>
        <begin position="233"/>
        <end position="262"/>
    </location>
</feature>